<evidence type="ECO:0000256" key="5">
    <source>
        <dbReference type="ARBA" id="ARBA00023242"/>
    </source>
</evidence>
<evidence type="ECO:0000256" key="3">
    <source>
        <dbReference type="ARBA" id="ARBA00022771"/>
    </source>
</evidence>
<dbReference type="InterPro" id="IPR012337">
    <property type="entry name" value="RNaseH-like_sf"/>
</dbReference>
<reference evidence="7" key="1">
    <citation type="journal article" date="2015" name="Nat. Plants">
        <title>Genome expansion of Arabis alpina linked with retrotransposition and reduced symmetric DNA methylation.</title>
        <authorList>
            <person name="Willing E.M."/>
            <person name="Rawat V."/>
            <person name="Mandakova T."/>
            <person name="Maumus F."/>
            <person name="James G.V."/>
            <person name="Nordstroem K.J."/>
            <person name="Becker C."/>
            <person name="Warthmann N."/>
            <person name="Chica C."/>
            <person name="Szarzynska B."/>
            <person name="Zytnicki M."/>
            <person name="Albani M.C."/>
            <person name="Kiefer C."/>
            <person name="Bergonzi S."/>
            <person name="Castaings L."/>
            <person name="Mateos J.L."/>
            <person name="Berns M.C."/>
            <person name="Bujdoso N."/>
            <person name="Piofczyk T."/>
            <person name="de Lorenzo L."/>
            <person name="Barrero-Sicilia C."/>
            <person name="Mateos I."/>
            <person name="Piednoel M."/>
            <person name="Hagmann J."/>
            <person name="Chen-Min-Tao R."/>
            <person name="Iglesias-Fernandez R."/>
            <person name="Schuster S.C."/>
            <person name="Alonso-Blanco C."/>
            <person name="Roudier F."/>
            <person name="Carbonero P."/>
            <person name="Paz-Ares J."/>
            <person name="Davis S.J."/>
            <person name="Pecinka A."/>
            <person name="Quesneville H."/>
            <person name="Colot V."/>
            <person name="Lysak M.A."/>
            <person name="Weigel D."/>
            <person name="Coupland G."/>
            <person name="Schneeberger K."/>
        </authorList>
    </citation>
    <scope>NUCLEOTIDE SEQUENCE [LARGE SCALE GENOMIC DNA]</scope>
    <source>
        <strain evidence="7">cv. Pajares</strain>
    </source>
</reference>
<dbReference type="GO" id="GO:0008270">
    <property type="term" value="F:zinc ion binding"/>
    <property type="evidence" value="ECO:0007669"/>
    <property type="project" value="UniProtKB-KW"/>
</dbReference>
<evidence type="ECO:0000313" key="7">
    <source>
        <dbReference type="Proteomes" id="UP000029120"/>
    </source>
</evidence>
<dbReference type="SUPFAM" id="SSF53098">
    <property type="entry name" value="Ribonuclease H-like"/>
    <property type="match status" value="1"/>
</dbReference>
<dbReference type="eggNOG" id="KOG1121">
    <property type="taxonomic scope" value="Eukaryota"/>
</dbReference>
<keyword evidence="4" id="KW-0862">Zinc</keyword>
<dbReference type="PANTHER" id="PTHR46481">
    <property type="entry name" value="ZINC FINGER BED DOMAIN-CONTAINING PROTEIN 4"/>
    <property type="match status" value="1"/>
</dbReference>
<evidence type="ECO:0000256" key="2">
    <source>
        <dbReference type="ARBA" id="ARBA00022723"/>
    </source>
</evidence>
<dbReference type="GO" id="GO:0005634">
    <property type="term" value="C:nucleus"/>
    <property type="evidence" value="ECO:0007669"/>
    <property type="project" value="UniProtKB-SubCell"/>
</dbReference>
<dbReference type="EMBL" id="CM002871">
    <property type="protein sequence ID" value="KFK39064.1"/>
    <property type="molecule type" value="Genomic_DNA"/>
</dbReference>
<dbReference type="OMA" id="SHEAFAC"/>
<comment type="subcellular location">
    <subcellularLocation>
        <location evidence="1">Nucleus</location>
    </subcellularLocation>
</comment>
<proteinExistence type="predicted"/>
<sequence length="244" mass="28833">MEDDGNLASGSDLKKNIKSEIAVAEKEKKRKRDMAELLIRTGRTSSDFFVHRLGRYKRPVGASKLKKEVVEIYKERKEKAKKFLKDFDGKITISYERFGHDREWWYSDDSESEDEDDDSVSHEAFACVSAHFVDRNWKVRKWILEYLPIEFERVEEVSVNRFKKVVLDYEIENKVSTLLVPNYGDLDVEAFDAFRKWIEERRKTPINPCFFRIYCCADLFRLMAGDVFDGMDLLLEDIRVLVGW</sequence>
<dbReference type="AlphaFoldDB" id="A0A087HAB2"/>
<accession>A0A087HAB2</accession>
<name>A0A087HAB2_ARAAL</name>
<gene>
    <name evidence="6" type="ordered locus">AALP_Aa3g196100</name>
</gene>
<protein>
    <submittedName>
        <fullName evidence="6">Uncharacterized protein</fullName>
    </submittedName>
</protein>
<dbReference type="PANTHER" id="PTHR46481:SF10">
    <property type="entry name" value="ZINC FINGER BED DOMAIN-CONTAINING PROTEIN 39"/>
    <property type="match status" value="1"/>
</dbReference>
<dbReference type="Proteomes" id="UP000029120">
    <property type="component" value="Chromosome 3"/>
</dbReference>
<evidence type="ECO:0000256" key="1">
    <source>
        <dbReference type="ARBA" id="ARBA00004123"/>
    </source>
</evidence>
<keyword evidence="3" id="KW-0863">Zinc-finger</keyword>
<evidence type="ECO:0000313" key="6">
    <source>
        <dbReference type="EMBL" id="KFK39064.1"/>
    </source>
</evidence>
<keyword evidence="5" id="KW-0539">Nucleus</keyword>
<dbReference type="InterPro" id="IPR052035">
    <property type="entry name" value="ZnF_BED_domain_contain"/>
</dbReference>
<dbReference type="OrthoDB" id="1607513at2759"/>
<feature type="non-terminal residue" evidence="6">
    <location>
        <position position="244"/>
    </location>
</feature>
<keyword evidence="7" id="KW-1185">Reference proteome</keyword>
<evidence type="ECO:0000256" key="4">
    <source>
        <dbReference type="ARBA" id="ARBA00022833"/>
    </source>
</evidence>
<organism evidence="6 7">
    <name type="scientific">Arabis alpina</name>
    <name type="common">Alpine rock-cress</name>
    <dbReference type="NCBI Taxonomy" id="50452"/>
    <lineage>
        <taxon>Eukaryota</taxon>
        <taxon>Viridiplantae</taxon>
        <taxon>Streptophyta</taxon>
        <taxon>Embryophyta</taxon>
        <taxon>Tracheophyta</taxon>
        <taxon>Spermatophyta</taxon>
        <taxon>Magnoliopsida</taxon>
        <taxon>eudicotyledons</taxon>
        <taxon>Gunneridae</taxon>
        <taxon>Pentapetalae</taxon>
        <taxon>rosids</taxon>
        <taxon>malvids</taxon>
        <taxon>Brassicales</taxon>
        <taxon>Brassicaceae</taxon>
        <taxon>Arabideae</taxon>
        <taxon>Arabis</taxon>
    </lineage>
</organism>
<dbReference type="Gramene" id="KFK39064">
    <property type="protein sequence ID" value="KFK39064"/>
    <property type="gene ID" value="AALP_AA3G196100"/>
</dbReference>
<keyword evidence="2" id="KW-0479">Metal-binding</keyword>